<evidence type="ECO:0000313" key="1">
    <source>
        <dbReference type="Proteomes" id="UP000887576"/>
    </source>
</evidence>
<dbReference type="Proteomes" id="UP000887576">
    <property type="component" value="Unplaced"/>
</dbReference>
<protein>
    <submittedName>
        <fullName evidence="2">Uncharacterized protein</fullName>
    </submittedName>
</protein>
<sequence length="108" mass="12083">MKSDDKLFMHSIFALVCLLIRFFNDLSLLISGSLVVGHEPIEYAQLVNQLMAAIHCLGGSVFFIIISKAARTGYCKFYGICDYFKQCRISHSFKTGIPITFIVPPKSS</sequence>
<evidence type="ECO:0000313" key="2">
    <source>
        <dbReference type="WBParaSite" id="JU765_v2.g15795.t1"/>
    </source>
</evidence>
<proteinExistence type="predicted"/>
<organism evidence="1 2">
    <name type="scientific">Panagrolaimus sp. JU765</name>
    <dbReference type="NCBI Taxonomy" id="591449"/>
    <lineage>
        <taxon>Eukaryota</taxon>
        <taxon>Metazoa</taxon>
        <taxon>Ecdysozoa</taxon>
        <taxon>Nematoda</taxon>
        <taxon>Chromadorea</taxon>
        <taxon>Rhabditida</taxon>
        <taxon>Tylenchina</taxon>
        <taxon>Panagrolaimomorpha</taxon>
        <taxon>Panagrolaimoidea</taxon>
        <taxon>Panagrolaimidae</taxon>
        <taxon>Panagrolaimus</taxon>
    </lineage>
</organism>
<accession>A0AC34QEU3</accession>
<reference evidence="2" key="1">
    <citation type="submission" date="2022-11" db="UniProtKB">
        <authorList>
            <consortium name="WormBaseParasite"/>
        </authorList>
    </citation>
    <scope>IDENTIFICATION</scope>
</reference>
<dbReference type="WBParaSite" id="JU765_v2.g15795.t1">
    <property type="protein sequence ID" value="JU765_v2.g15795.t1"/>
    <property type="gene ID" value="JU765_v2.g15795"/>
</dbReference>
<name>A0AC34QEU3_9BILA</name>